<dbReference type="EMBL" id="JASKYM010000001">
    <property type="protein sequence ID" value="MDK2562151.1"/>
    <property type="molecule type" value="Genomic_DNA"/>
</dbReference>
<dbReference type="InterPro" id="IPR014729">
    <property type="entry name" value="Rossmann-like_a/b/a_fold"/>
</dbReference>
<dbReference type="Proteomes" id="UP001301012">
    <property type="component" value="Unassembled WGS sequence"/>
</dbReference>
<sequence>MRKYIDLIVGIAIIFYCIIVKLITNRIVAFSETLGFLGILLIIYHFVKVKFKSNIHFIKLNKILVMVVSVGLIIFMAFEVMIVGYPKNNEESTDYIMILGAGLHHGDRVSLTLKHRLDAALKYIKESDSKSYVVVSGGKGSDEKIPESEAMKRYLIKNGMSSDKIIEEDKSKNTYENFKYSKVKIEEHSKKSIGENTVKIVTTDFHALRSSMLAKRNGYENINVYCSKTVSYLVPLFYARESLALAKSFVLDR</sequence>
<keyword evidence="1" id="KW-0812">Transmembrane</keyword>
<feature type="domain" description="DUF218" evidence="2">
    <location>
        <begin position="94"/>
        <end position="226"/>
    </location>
</feature>
<proteinExistence type="predicted"/>
<gene>
    <name evidence="3" type="ORF">QOZ84_01215</name>
</gene>
<accession>A0ABT7E5G6</accession>
<evidence type="ECO:0000313" key="3">
    <source>
        <dbReference type="EMBL" id="MDK2562151.1"/>
    </source>
</evidence>
<organism evidence="3 4">
    <name type="scientific">Romboutsia sedimentorum</name>
    <dbReference type="NCBI Taxonomy" id="1368474"/>
    <lineage>
        <taxon>Bacteria</taxon>
        <taxon>Bacillati</taxon>
        <taxon>Bacillota</taxon>
        <taxon>Clostridia</taxon>
        <taxon>Peptostreptococcales</taxon>
        <taxon>Peptostreptococcaceae</taxon>
        <taxon>Romboutsia</taxon>
    </lineage>
</organism>
<dbReference type="PANTHER" id="PTHR30336:SF4">
    <property type="entry name" value="ENVELOPE BIOGENESIS FACTOR ELYC"/>
    <property type="match status" value="1"/>
</dbReference>
<dbReference type="InterPro" id="IPR051599">
    <property type="entry name" value="Cell_Envelope_Assoc"/>
</dbReference>
<keyword evidence="4" id="KW-1185">Reference proteome</keyword>
<dbReference type="RefSeq" id="WP_284131136.1">
    <property type="nucleotide sequence ID" value="NZ_JASKYM010000001.1"/>
</dbReference>
<feature type="transmembrane region" description="Helical" evidence="1">
    <location>
        <begin position="63"/>
        <end position="85"/>
    </location>
</feature>
<dbReference type="Pfam" id="PF02698">
    <property type="entry name" value="DUF218"/>
    <property type="match status" value="1"/>
</dbReference>
<reference evidence="3 4" key="1">
    <citation type="submission" date="2023-05" db="EMBL/GenBank/DDBJ databases">
        <title>Rombocin, a short stable natural nisin variant, displays selective antimicrobial activity against Listeria monocytogenes and employs dual mode of action to kill target bacterial strains.</title>
        <authorList>
            <person name="Wambui J."/>
            <person name="Stephan R."/>
            <person name="Kuipers O.P."/>
        </authorList>
    </citation>
    <scope>NUCLEOTIDE SEQUENCE [LARGE SCALE GENOMIC DNA]</scope>
    <source>
        <strain evidence="3 4">RC002</strain>
    </source>
</reference>
<feature type="transmembrane region" description="Helical" evidence="1">
    <location>
        <begin position="34"/>
        <end position="51"/>
    </location>
</feature>
<dbReference type="PANTHER" id="PTHR30336">
    <property type="entry name" value="INNER MEMBRANE PROTEIN, PROBABLE PERMEASE"/>
    <property type="match status" value="1"/>
</dbReference>
<dbReference type="InterPro" id="IPR003848">
    <property type="entry name" value="DUF218"/>
</dbReference>
<evidence type="ECO:0000313" key="4">
    <source>
        <dbReference type="Proteomes" id="UP001301012"/>
    </source>
</evidence>
<dbReference type="CDD" id="cd06259">
    <property type="entry name" value="YdcF-like"/>
    <property type="match status" value="1"/>
</dbReference>
<keyword evidence="1" id="KW-1133">Transmembrane helix</keyword>
<protein>
    <submittedName>
        <fullName evidence="3">YdcF family protein</fullName>
    </submittedName>
</protein>
<dbReference type="Gene3D" id="3.40.50.620">
    <property type="entry name" value="HUPs"/>
    <property type="match status" value="1"/>
</dbReference>
<evidence type="ECO:0000259" key="2">
    <source>
        <dbReference type="Pfam" id="PF02698"/>
    </source>
</evidence>
<name>A0ABT7E5G6_9FIRM</name>
<comment type="caution">
    <text evidence="3">The sequence shown here is derived from an EMBL/GenBank/DDBJ whole genome shotgun (WGS) entry which is preliminary data.</text>
</comment>
<feature type="transmembrane region" description="Helical" evidence="1">
    <location>
        <begin position="7"/>
        <end position="28"/>
    </location>
</feature>
<keyword evidence="1" id="KW-0472">Membrane</keyword>
<evidence type="ECO:0000256" key="1">
    <source>
        <dbReference type="SAM" id="Phobius"/>
    </source>
</evidence>